<keyword evidence="4 15" id="KW-0813">Transport</keyword>
<dbReference type="GO" id="GO:0022857">
    <property type="term" value="F:transmembrane transporter activity"/>
    <property type="evidence" value="ECO:0007669"/>
    <property type="project" value="InterPro"/>
</dbReference>
<feature type="transmembrane region" description="Helical" evidence="16">
    <location>
        <begin position="12"/>
        <end position="30"/>
    </location>
</feature>
<keyword evidence="5 16" id="KW-0812">Transmembrane</keyword>
<dbReference type="PANTHER" id="PTHR48020:SF12">
    <property type="entry name" value="PROTON MYO-INOSITOL COTRANSPORTER"/>
    <property type="match status" value="1"/>
</dbReference>
<evidence type="ECO:0000256" key="3">
    <source>
        <dbReference type="ARBA" id="ARBA00011738"/>
    </source>
</evidence>
<reference evidence="18 19" key="1">
    <citation type="submission" date="2012-05" db="EMBL/GenBank/DDBJ databases">
        <title>Recombination and specialization in a pathogen metapopulation.</title>
        <authorList>
            <person name="Gardiner A."/>
            <person name="Kemen E."/>
            <person name="Schultz-Larsen T."/>
            <person name="MacLean D."/>
            <person name="Van Oosterhout C."/>
            <person name="Jones J.D.G."/>
        </authorList>
    </citation>
    <scope>NUCLEOTIDE SEQUENCE [LARGE SCALE GENOMIC DNA]</scope>
    <source>
        <strain evidence="18 19">Ac Nc2</strain>
    </source>
</reference>
<dbReference type="InterPro" id="IPR050814">
    <property type="entry name" value="Myo-inositol_Transporter"/>
</dbReference>
<feature type="transmembrane region" description="Helical" evidence="16">
    <location>
        <begin position="143"/>
        <end position="165"/>
    </location>
</feature>
<comment type="catalytic activity">
    <reaction evidence="9">
        <text>D-glucose(out) = D-glucose(in)</text>
        <dbReference type="Rhea" id="RHEA:60376"/>
        <dbReference type="ChEBI" id="CHEBI:4167"/>
    </reaction>
    <physiologicalReaction direction="left-to-right" evidence="9">
        <dbReference type="Rhea" id="RHEA:60377"/>
    </physiologicalReaction>
</comment>
<evidence type="ECO:0000256" key="5">
    <source>
        <dbReference type="ARBA" id="ARBA00022692"/>
    </source>
</evidence>
<feature type="transmembrane region" description="Helical" evidence="16">
    <location>
        <begin position="294"/>
        <end position="318"/>
    </location>
</feature>
<accession>A0A024G8Y9</accession>
<dbReference type="PANTHER" id="PTHR48020">
    <property type="entry name" value="PROTON MYO-INOSITOL COTRANSPORTER"/>
    <property type="match status" value="1"/>
</dbReference>
<feature type="transmembrane region" description="Helical" evidence="16">
    <location>
        <begin position="464"/>
        <end position="485"/>
    </location>
</feature>
<evidence type="ECO:0000256" key="8">
    <source>
        <dbReference type="ARBA" id="ARBA00044637"/>
    </source>
</evidence>
<dbReference type="PRINTS" id="PR00171">
    <property type="entry name" value="SUGRTRNSPORT"/>
</dbReference>
<evidence type="ECO:0000256" key="6">
    <source>
        <dbReference type="ARBA" id="ARBA00022989"/>
    </source>
</evidence>
<evidence type="ECO:0000256" key="14">
    <source>
        <dbReference type="ARBA" id="ARBA00044780"/>
    </source>
</evidence>
<comment type="catalytic activity">
    <reaction evidence="13">
        <text>D-fructose(out) = D-fructose(in)</text>
        <dbReference type="Rhea" id="RHEA:60372"/>
        <dbReference type="ChEBI" id="CHEBI:37721"/>
    </reaction>
    <physiologicalReaction direction="left-to-right" evidence="13">
        <dbReference type="Rhea" id="RHEA:60373"/>
    </physiologicalReaction>
</comment>
<dbReference type="InterPro" id="IPR005829">
    <property type="entry name" value="Sugar_transporter_CS"/>
</dbReference>
<dbReference type="InterPro" id="IPR036259">
    <property type="entry name" value="MFS_trans_sf"/>
</dbReference>
<protein>
    <recommendedName>
        <fullName evidence="14">Hexose transporter 1</fullName>
    </recommendedName>
</protein>
<evidence type="ECO:0000256" key="2">
    <source>
        <dbReference type="ARBA" id="ARBA00010992"/>
    </source>
</evidence>
<evidence type="ECO:0000256" key="16">
    <source>
        <dbReference type="SAM" id="Phobius"/>
    </source>
</evidence>
<comment type="caution">
    <text evidence="18">The sequence shown here is derived from an EMBL/GenBank/DDBJ whole genome shotgun (WGS) entry which is preliminary data.</text>
</comment>
<name>A0A024G8Y9_9STRA</name>
<evidence type="ECO:0000313" key="18">
    <source>
        <dbReference type="EMBL" id="CCI42787.1"/>
    </source>
</evidence>
<evidence type="ECO:0000256" key="10">
    <source>
        <dbReference type="ARBA" id="ARBA00044656"/>
    </source>
</evidence>
<evidence type="ECO:0000256" key="9">
    <source>
        <dbReference type="ARBA" id="ARBA00044648"/>
    </source>
</evidence>
<feature type="domain" description="Major facilitator superfamily (MFS) profile" evidence="17">
    <location>
        <begin position="17"/>
        <end position="519"/>
    </location>
</feature>
<feature type="transmembrane region" description="Helical" evidence="16">
    <location>
        <begin position="325"/>
        <end position="347"/>
    </location>
</feature>
<evidence type="ECO:0000259" key="17">
    <source>
        <dbReference type="PROSITE" id="PS50850"/>
    </source>
</evidence>
<sequence length="546" mass="59809">MKVQSIKEKHSHYLWLLMICSTIGGFLFGYDTGVISGVLVLIKSPDVFGLSIFQSESVVSAAILGAIVGASLSSFSNHIFGRKPVILLSSFLFTLGSLLMGVANTYEVLLCGRFIVGLGLGFSSMTVPLYIAEISPPRIRGRLVSLNTVLVTGGQFFACILSALLSTKAKGWRYLLGIGAVPAGIQFCGFLMLPESPRFLITKKSQHSEAFAALIKIRGTEDVTEEFDQILNEVKKNDRDLPRTSVWCELGRGPVLRSLVLGCLLNALQQFSGINTVMYYGATIIQIAGFHEPFVAIWMAALISFSNFIFTFVGLHLVDRLGRRVLTLCSLAGVVLFLFALGCSFYFAHTQSAPVLGAGACGHAGTCFDCVSNELCGFCIESRPAAPPLQMNTNLCLLGNRTSDVFGICAQGNWSYGNCVNESKLPGYLILFALFMYLAFFASGMGPMPWTINSEIYPLAIRSYALSISTTVNWFSNLIMSFTFLSMIQSLAPYGAFWLYGIIALAGWMYLYHALPETKGLPLEAIQNLFTRGRRKGRKEYDQIEH</sequence>
<dbReference type="STRING" id="65357.A0A024G8Y9"/>
<comment type="catalytic activity">
    <reaction evidence="11">
        <text>D-mannose(out) = D-mannose(in)</text>
        <dbReference type="Rhea" id="RHEA:78391"/>
        <dbReference type="ChEBI" id="CHEBI:4208"/>
    </reaction>
    <physiologicalReaction direction="left-to-right" evidence="11">
        <dbReference type="Rhea" id="RHEA:78392"/>
    </physiologicalReaction>
</comment>
<dbReference type="InterPro" id="IPR020846">
    <property type="entry name" value="MFS_dom"/>
</dbReference>
<dbReference type="PROSITE" id="PS50850">
    <property type="entry name" value="MFS"/>
    <property type="match status" value="1"/>
</dbReference>
<evidence type="ECO:0000256" key="4">
    <source>
        <dbReference type="ARBA" id="ARBA00022448"/>
    </source>
</evidence>
<dbReference type="Pfam" id="PF00083">
    <property type="entry name" value="Sugar_tr"/>
    <property type="match status" value="2"/>
</dbReference>
<dbReference type="InterPro" id="IPR005828">
    <property type="entry name" value="MFS_sugar_transport-like"/>
</dbReference>
<dbReference type="NCBIfam" id="TIGR00879">
    <property type="entry name" value="SP"/>
    <property type="match status" value="1"/>
</dbReference>
<dbReference type="InterPro" id="IPR003663">
    <property type="entry name" value="Sugar/inositol_transpt"/>
</dbReference>
<feature type="transmembrane region" description="Helical" evidence="16">
    <location>
        <begin position="85"/>
        <end position="106"/>
    </location>
</feature>
<evidence type="ECO:0000256" key="11">
    <source>
        <dbReference type="ARBA" id="ARBA00044662"/>
    </source>
</evidence>
<dbReference type="SUPFAM" id="SSF103473">
    <property type="entry name" value="MFS general substrate transporter"/>
    <property type="match status" value="1"/>
</dbReference>
<dbReference type="Proteomes" id="UP000053237">
    <property type="component" value="Unassembled WGS sequence"/>
</dbReference>
<feature type="transmembrane region" description="Helical" evidence="16">
    <location>
        <begin position="50"/>
        <end position="73"/>
    </location>
</feature>
<evidence type="ECO:0000256" key="13">
    <source>
        <dbReference type="ARBA" id="ARBA00044710"/>
    </source>
</evidence>
<evidence type="ECO:0000256" key="1">
    <source>
        <dbReference type="ARBA" id="ARBA00004141"/>
    </source>
</evidence>
<evidence type="ECO:0000256" key="12">
    <source>
        <dbReference type="ARBA" id="ARBA00044668"/>
    </source>
</evidence>
<dbReference type="Gene3D" id="1.20.1250.20">
    <property type="entry name" value="MFS general substrate transporter like domains"/>
    <property type="match status" value="2"/>
</dbReference>
<gene>
    <name evidence="18" type="ORF">BN9_035710</name>
</gene>
<feature type="transmembrane region" description="Helical" evidence="16">
    <location>
        <begin position="259"/>
        <end position="282"/>
    </location>
</feature>
<evidence type="ECO:0000256" key="15">
    <source>
        <dbReference type="RuleBase" id="RU003346"/>
    </source>
</evidence>
<dbReference type="AlphaFoldDB" id="A0A024G8Y9"/>
<feature type="transmembrane region" description="Helical" evidence="16">
    <location>
        <begin position="171"/>
        <end position="193"/>
    </location>
</feature>
<comment type="catalytic activity">
    <reaction evidence="12">
        <text>D-glucosamine(out) = D-glucosamine(in)</text>
        <dbReference type="Rhea" id="RHEA:78423"/>
        <dbReference type="ChEBI" id="CHEBI:58723"/>
    </reaction>
    <physiologicalReaction direction="left-to-right" evidence="12">
        <dbReference type="Rhea" id="RHEA:78424"/>
    </physiologicalReaction>
</comment>
<keyword evidence="7 16" id="KW-0472">Membrane</keyword>
<comment type="subcellular location">
    <subcellularLocation>
        <location evidence="1">Membrane</location>
        <topology evidence="1">Multi-pass membrane protein</topology>
    </subcellularLocation>
</comment>
<comment type="similarity">
    <text evidence="2 15">Belongs to the major facilitator superfamily. Sugar transporter (TC 2.A.1.1) family.</text>
</comment>
<feature type="transmembrane region" description="Helical" evidence="16">
    <location>
        <begin position="491"/>
        <end position="511"/>
    </location>
</feature>
<dbReference type="OrthoDB" id="6339427at2759"/>
<keyword evidence="6 16" id="KW-1133">Transmembrane helix</keyword>
<evidence type="ECO:0000313" key="19">
    <source>
        <dbReference type="Proteomes" id="UP000053237"/>
    </source>
</evidence>
<comment type="catalytic activity">
    <reaction evidence="10">
        <text>D-xylose(out) = D-xylose(in)</text>
        <dbReference type="Rhea" id="RHEA:78427"/>
        <dbReference type="ChEBI" id="CHEBI:53455"/>
    </reaction>
    <physiologicalReaction direction="left-to-right" evidence="10">
        <dbReference type="Rhea" id="RHEA:78428"/>
    </physiologicalReaction>
</comment>
<dbReference type="PROSITE" id="PS00217">
    <property type="entry name" value="SUGAR_TRANSPORT_2"/>
    <property type="match status" value="1"/>
</dbReference>
<proteinExistence type="inferred from homology"/>
<dbReference type="EMBL" id="CAIX01000039">
    <property type="protein sequence ID" value="CCI42787.1"/>
    <property type="molecule type" value="Genomic_DNA"/>
</dbReference>
<keyword evidence="19" id="KW-1185">Reference proteome</keyword>
<dbReference type="GO" id="GO:0016020">
    <property type="term" value="C:membrane"/>
    <property type="evidence" value="ECO:0007669"/>
    <property type="project" value="UniProtKB-SubCell"/>
</dbReference>
<evidence type="ECO:0000256" key="7">
    <source>
        <dbReference type="ARBA" id="ARBA00023136"/>
    </source>
</evidence>
<feature type="transmembrane region" description="Helical" evidence="16">
    <location>
        <begin position="112"/>
        <end position="131"/>
    </location>
</feature>
<comment type="subunit">
    <text evidence="3">Homodimer.</text>
</comment>
<dbReference type="InParanoid" id="A0A024G8Y9"/>
<comment type="catalytic activity">
    <reaction evidence="8">
        <text>D-galactose(in) = D-galactose(out)</text>
        <dbReference type="Rhea" id="RHEA:34915"/>
        <dbReference type="ChEBI" id="CHEBI:4139"/>
    </reaction>
    <physiologicalReaction direction="right-to-left" evidence="8">
        <dbReference type="Rhea" id="RHEA:34917"/>
    </physiologicalReaction>
</comment>
<organism evidence="18 19">
    <name type="scientific">Albugo candida</name>
    <dbReference type="NCBI Taxonomy" id="65357"/>
    <lineage>
        <taxon>Eukaryota</taxon>
        <taxon>Sar</taxon>
        <taxon>Stramenopiles</taxon>
        <taxon>Oomycota</taxon>
        <taxon>Peronosporomycetes</taxon>
        <taxon>Albuginales</taxon>
        <taxon>Albuginaceae</taxon>
        <taxon>Albugo</taxon>
    </lineage>
</organism>
<feature type="transmembrane region" description="Helical" evidence="16">
    <location>
        <begin position="425"/>
        <end position="443"/>
    </location>
</feature>